<name>A0ABR1HY97_9HYPO</name>
<dbReference type="Proteomes" id="UP001498421">
    <property type="component" value="Unassembled WGS sequence"/>
</dbReference>
<accession>A0ABR1HY97</accession>
<evidence type="ECO:0000313" key="1">
    <source>
        <dbReference type="EMBL" id="KAK7425902.1"/>
    </source>
</evidence>
<dbReference type="Gene3D" id="3.40.50.1820">
    <property type="entry name" value="alpha/beta hydrolase"/>
    <property type="match status" value="1"/>
</dbReference>
<keyword evidence="2" id="KW-1185">Reference proteome</keyword>
<protein>
    <submittedName>
        <fullName evidence="1">Uncharacterized protein</fullName>
    </submittedName>
</protein>
<evidence type="ECO:0000313" key="2">
    <source>
        <dbReference type="Proteomes" id="UP001498421"/>
    </source>
</evidence>
<gene>
    <name evidence="1" type="ORF">QQZ08_007616</name>
</gene>
<dbReference type="InterPro" id="IPR029058">
    <property type="entry name" value="AB_hydrolase_fold"/>
</dbReference>
<comment type="caution">
    <text evidence="1">The sequence shown here is derived from an EMBL/GenBank/DDBJ whole genome shotgun (WGS) entry which is preliminary data.</text>
</comment>
<reference evidence="1 2" key="1">
    <citation type="journal article" date="2025" name="Microbiol. Resour. Announc.">
        <title>Draft genome sequences for Neonectria magnoliae and Neonectria punicea, canker pathogens of Liriodendron tulipifera and Acer saccharum in West Virginia.</title>
        <authorList>
            <person name="Petronek H.M."/>
            <person name="Kasson M.T."/>
            <person name="Metheny A.M."/>
            <person name="Stauder C.M."/>
            <person name="Lovett B."/>
            <person name="Lynch S.C."/>
            <person name="Garnas J.R."/>
            <person name="Kasson L.R."/>
            <person name="Stajich J.E."/>
        </authorList>
    </citation>
    <scope>NUCLEOTIDE SEQUENCE [LARGE SCALE GENOMIC DNA]</scope>
    <source>
        <strain evidence="1 2">NRRL 64651</strain>
    </source>
</reference>
<dbReference type="SUPFAM" id="SSF53474">
    <property type="entry name" value="alpha/beta-Hydrolases"/>
    <property type="match status" value="1"/>
</dbReference>
<sequence length="346" mass="39271">MSSQSTKSPSQPRQWLMGQSAFEQRMPHHEGIAALWETMWKLPCTKAVYPFHDGVYEDFEPVFERLIADNVNGGTSKEFTEAFFPMAERLEIQANEAMQQGDKTRASALYLRAAYVLRIARFPYITAYPRVNEPVKWRAWEWQKAVYMKAGRNWTVPVTEIAIPHVFRSGADRDSIPVYARIPSGQAQPSTQLNQLPTILVLTGLDGYRPHFTALCDELLSRGWAVIVAEIPGTADYPADSADPDSPDRLWSSVSGGYYAVCIAHTHKDRLLGCIAQGAGCHYFYDRDWIDKADGHEYPFRLSPAFAMKHGFESVQEYKEGVQKKFSLLELARGWRGWSPQSPDNR</sequence>
<organism evidence="1 2">
    <name type="scientific">Neonectria magnoliae</name>
    <dbReference type="NCBI Taxonomy" id="2732573"/>
    <lineage>
        <taxon>Eukaryota</taxon>
        <taxon>Fungi</taxon>
        <taxon>Dikarya</taxon>
        <taxon>Ascomycota</taxon>
        <taxon>Pezizomycotina</taxon>
        <taxon>Sordariomycetes</taxon>
        <taxon>Hypocreomycetidae</taxon>
        <taxon>Hypocreales</taxon>
        <taxon>Nectriaceae</taxon>
        <taxon>Neonectria</taxon>
    </lineage>
</organism>
<proteinExistence type="predicted"/>
<dbReference type="EMBL" id="JAZAVK010000074">
    <property type="protein sequence ID" value="KAK7425902.1"/>
    <property type="molecule type" value="Genomic_DNA"/>
</dbReference>